<sequence length="79" mass="8391">MSYNIGDADQTSCHSTEFELLPSVNTRDLAPGSFLMGKFPALRSSATPFGNAIGTESGGKLNYANLLENQQAYTICSGI</sequence>
<evidence type="ECO:0000313" key="1">
    <source>
        <dbReference type="EMBL" id="KAG2229749.1"/>
    </source>
</evidence>
<gene>
    <name evidence="1" type="ORF">INT48_000041</name>
</gene>
<dbReference type="EMBL" id="JAEPRE010000247">
    <property type="protein sequence ID" value="KAG2229749.1"/>
    <property type="molecule type" value="Genomic_DNA"/>
</dbReference>
<evidence type="ECO:0000313" key="2">
    <source>
        <dbReference type="Proteomes" id="UP000613177"/>
    </source>
</evidence>
<name>A0A8H7VWI9_9FUNG</name>
<reference evidence="1" key="1">
    <citation type="submission" date="2021-01" db="EMBL/GenBank/DDBJ databases">
        <title>Metabolic potential, ecology and presence of endohyphal bacteria is reflected in genomic diversity of Mucoromycotina.</title>
        <authorList>
            <person name="Muszewska A."/>
            <person name="Okrasinska A."/>
            <person name="Steczkiewicz K."/>
            <person name="Drgas O."/>
            <person name="Orlowska M."/>
            <person name="Perlinska-Lenart U."/>
            <person name="Aleksandrzak-Piekarczyk T."/>
            <person name="Szatraj K."/>
            <person name="Zielenkiewicz U."/>
            <person name="Pilsyk S."/>
            <person name="Malc E."/>
            <person name="Mieczkowski P."/>
            <person name="Kruszewska J.S."/>
            <person name="Biernat P."/>
            <person name="Pawlowska J."/>
        </authorList>
    </citation>
    <scope>NUCLEOTIDE SEQUENCE</scope>
    <source>
        <strain evidence="1">WA0000018081</strain>
    </source>
</reference>
<proteinExistence type="predicted"/>
<comment type="caution">
    <text evidence="1">The sequence shown here is derived from an EMBL/GenBank/DDBJ whole genome shotgun (WGS) entry which is preliminary data.</text>
</comment>
<protein>
    <submittedName>
        <fullName evidence="1">Uncharacterized protein</fullName>
    </submittedName>
</protein>
<accession>A0A8H7VWI9</accession>
<dbReference type="AlphaFoldDB" id="A0A8H7VWI9"/>
<organism evidence="1 2">
    <name type="scientific">Thamnidium elegans</name>
    <dbReference type="NCBI Taxonomy" id="101142"/>
    <lineage>
        <taxon>Eukaryota</taxon>
        <taxon>Fungi</taxon>
        <taxon>Fungi incertae sedis</taxon>
        <taxon>Mucoromycota</taxon>
        <taxon>Mucoromycotina</taxon>
        <taxon>Mucoromycetes</taxon>
        <taxon>Mucorales</taxon>
        <taxon>Mucorineae</taxon>
        <taxon>Mucoraceae</taxon>
        <taxon>Thamnidium</taxon>
    </lineage>
</organism>
<dbReference type="Proteomes" id="UP000613177">
    <property type="component" value="Unassembled WGS sequence"/>
</dbReference>
<keyword evidence="2" id="KW-1185">Reference proteome</keyword>